<dbReference type="InterPro" id="IPR050173">
    <property type="entry name" value="ABC_transporter_C-like"/>
</dbReference>
<evidence type="ECO:0000256" key="4">
    <source>
        <dbReference type="ARBA" id="ARBA00022737"/>
    </source>
</evidence>
<reference evidence="12" key="1">
    <citation type="submission" date="2020-05" db="EMBL/GenBank/DDBJ databases">
        <title>Phylogenomic resolution of chytrid fungi.</title>
        <authorList>
            <person name="Stajich J.E."/>
            <person name="Amses K."/>
            <person name="Simmons R."/>
            <person name="Seto K."/>
            <person name="Myers J."/>
            <person name="Bonds A."/>
            <person name="Quandt C.A."/>
            <person name="Barry K."/>
            <person name="Liu P."/>
            <person name="Grigoriev I."/>
            <person name="Longcore J.E."/>
            <person name="James T.Y."/>
        </authorList>
    </citation>
    <scope>NUCLEOTIDE SEQUENCE</scope>
    <source>
        <strain evidence="12">PLAUS21</strain>
    </source>
</reference>
<organism evidence="12 13">
    <name type="scientific">Boothiomyces macroporosus</name>
    <dbReference type="NCBI Taxonomy" id="261099"/>
    <lineage>
        <taxon>Eukaryota</taxon>
        <taxon>Fungi</taxon>
        <taxon>Fungi incertae sedis</taxon>
        <taxon>Chytridiomycota</taxon>
        <taxon>Chytridiomycota incertae sedis</taxon>
        <taxon>Chytridiomycetes</taxon>
        <taxon>Rhizophydiales</taxon>
        <taxon>Terramycetaceae</taxon>
        <taxon>Boothiomyces</taxon>
    </lineage>
</organism>
<gene>
    <name evidence="12" type="ORF">HK103_004965</name>
</gene>
<evidence type="ECO:0000313" key="12">
    <source>
        <dbReference type="EMBL" id="KAJ3256982.1"/>
    </source>
</evidence>
<feature type="transmembrane region" description="Helical" evidence="9">
    <location>
        <begin position="284"/>
        <end position="309"/>
    </location>
</feature>
<dbReference type="Gene3D" id="3.40.50.300">
    <property type="entry name" value="P-loop containing nucleotide triphosphate hydrolases"/>
    <property type="match status" value="1"/>
</dbReference>
<accession>A0AAD5UK09</accession>
<keyword evidence="7 9" id="KW-1133">Transmembrane helix</keyword>
<dbReference type="InterPro" id="IPR011527">
    <property type="entry name" value="ABC1_TM_dom"/>
</dbReference>
<comment type="caution">
    <text evidence="12">The sequence shown here is derived from an EMBL/GenBank/DDBJ whole genome shotgun (WGS) entry which is preliminary data.</text>
</comment>
<dbReference type="Pfam" id="PF00005">
    <property type="entry name" value="ABC_tran"/>
    <property type="match status" value="1"/>
</dbReference>
<dbReference type="CDD" id="cd03244">
    <property type="entry name" value="ABCC_MRP_domain2"/>
    <property type="match status" value="1"/>
</dbReference>
<dbReference type="PROSITE" id="PS00211">
    <property type="entry name" value="ABC_TRANSPORTER_1"/>
    <property type="match status" value="1"/>
</dbReference>
<evidence type="ECO:0000256" key="1">
    <source>
        <dbReference type="ARBA" id="ARBA00004141"/>
    </source>
</evidence>
<dbReference type="AlphaFoldDB" id="A0AAD5UK09"/>
<dbReference type="EMBL" id="JADGKB010000043">
    <property type="protein sequence ID" value="KAJ3256982.1"/>
    <property type="molecule type" value="Genomic_DNA"/>
</dbReference>
<evidence type="ECO:0000313" key="13">
    <source>
        <dbReference type="Proteomes" id="UP001210925"/>
    </source>
</evidence>
<keyword evidence="2" id="KW-0813">Transport</keyword>
<feature type="domain" description="ABC transporter" evidence="10">
    <location>
        <begin position="370"/>
        <end position="632"/>
    </location>
</feature>
<feature type="transmembrane region" description="Helical" evidence="9">
    <location>
        <begin position="177"/>
        <end position="208"/>
    </location>
</feature>
<evidence type="ECO:0000259" key="11">
    <source>
        <dbReference type="PROSITE" id="PS50929"/>
    </source>
</evidence>
<dbReference type="GO" id="GO:0016020">
    <property type="term" value="C:membrane"/>
    <property type="evidence" value="ECO:0007669"/>
    <property type="project" value="UniProtKB-SubCell"/>
</dbReference>
<keyword evidence="5" id="KW-0547">Nucleotide-binding</keyword>
<dbReference type="FunFam" id="3.40.50.300:FF:000565">
    <property type="entry name" value="ABC bile acid transporter"/>
    <property type="match status" value="1"/>
</dbReference>
<dbReference type="PROSITE" id="PS50893">
    <property type="entry name" value="ABC_TRANSPORTER_2"/>
    <property type="match status" value="1"/>
</dbReference>
<dbReference type="Proteomes" id="UP001210925">
    <property type="component" value="Unassembled WGS sequence"/>
</dbReference>
<dbReference type="SMART" id="SM00382">
    <property type="entry name" value="AAA"/>
    <property type="match status" value="1"/>
</dbReference>
<comment type="subcellular location">
    <subcellularLocation>
        <location evidence="1">Membrane</location>
        <topology evidence="1">Multi-pass membrane protein</topology>
    </subcellularLocation>
</comment>
<dbReference type="GO" id="GO:0016887">
    <property type="term" value="F:ATP hydrolysis activity"/>
    <property type="evidence" value="ECO:0007669"/>
    <property type="project" value="InterPro"/>
</dbReference>
<dbReference type="GO" id="GO:0140359">
    <property type="term" value="F:ABC-type transporter activity"/>
    <property type="evidence" value="ECO:0007669"/>
    <property type="project" value="InterPro"/>
</dbReference>
<evidence type="ECO:0000256" key="6">
    <source>
        <dbReference type="ARBA" id="ARBA00022840"/>
    </source>
</evidence>
<evidence type="ECO:0000256" key="5">
    <source>
        <dbReference type="ARBA" id="ARBA00022741"/>
    </source>
</evidence>
<keyword evidence="6" id="KW-0067">ATP-binding</keyword>
<protein>
    <recommendedName>
        <fullName evidence="14">P-loop containing nucleoside triphosphate hydrolase protein</fullName>
    </recommendedName>
</protein>
<keyword evidence="4" id="KW-0677">Repeat</keyword>
<keyword evidence="3 9" id="KW-0812">Transmembrane</keyword>
<name>A0AAD5UK09_9FUNG</name>
<dbReference type="InterPro" id="IPR036640">
    <property type="entry name" value="ABC1_TM_sf"/>
</dbReference>
<keyword evidence="8 9" id="KW-0472">Membrane</keyword>
<dbReference type="PANTHER" id="PTHR24223:SF353">
    <property type="entry name" value="ABC TRANSPORTER ATP-BINDING PROTEIN_PERMEASE VMR1-RELATED"/>
    <property type="match status" value="1"/>
</dbReference>
<feature type="domain" description="ABC transmembrane type-1" evidence="11">
    <location>
        <begin position="1"/>
        <end position="333"/>
    </location>
</feature>
<dbReference type="InterPro" id="IPR017871">
    <property type="entry name" value="ABC_transporter-like_CS"/>
</dbReference>
<dbReference type="PROSITE" id="PS50929">
    <property type="entry name" value="ABC_TM1F"/>
    <property type="match status" value="1"/>
</dbReference>
<dbReference type="InterPro" id="IPR003439">
    <property type="entry name" value="ABC_transporter-like_ATP-bd"/>
</dbReference>
<dbReference type="InterPro" id="IPR027417">
    <property type="entry name" value="P-loop_NTPase"/>
</dbReference>
<evidence type="ECO:0000256" key="8">
    <source>
        <dbReference type="ARBA" id="ARBA00023136"/>
    </source>
</evidence>
<evidence type="ECO:0008006" key="14">
    <source>
        <dbReference type="Google" id="ProtNLM"/>
    </source>
</evidence>
<dbReference type="CDD" id="cd18604">
    <property type="entry name" value="ABC_6TM_VMR1_D2_like"/>
    <property type="match status" value="1"/>
</dbReference>
<dbReference type="InterPro" id="IPR003593">
    <property type="entry name" value="AAA+_ATPase"/>
</dbReference>
<keyword evidence="13" id="KW-1185">Reference proteome</keyword>
<sequence length="659" mass="73144">MCSFFLSSGAKVGNDWWLKKWTDFNGAADPNVTLKSFDNTAYIYTNDGQGTELIANTMPFTSLIFNPFATGKSDLTVSATSTLDEDFRNETFYYLGIYAAFGASVVLANNLQSLTTLVGALFASRRLHTKLLNAVMYSPLRFFETTPIGRILNRFSKDIENIDSAVMDSVHYFINQIIQAATIITVIGSVAPVFLLATPFIAISYIIVAKRYLETSRELKRFESTTRSPTYAQFSETLAGVCTIRAYGQEERFADMNKIKVDGNHKPFFYVWAANRWLCLRTDLISAIVVLCAGLAVVFTGIPAGWAALCISYSLDFTNALLWTVRMHAEMEMNMNSVERVEEYSGIEQEPPAIIESNRPDPSWPSQGAIQVKDVSIRYAPELPDVLKNVSFAIRPHEKVAVVGRTGAGKSTLSLAFFRILPISSGSIHIDGVDINQIGLFDLRSRLTIIPQDPVLFTGTLRSNLDPLEQNDDQTLWEALKRVHFLESMQQQATAENDEKLITIEDSTVASSVVATDVGSGITLDYTVTENGGNFSQGQRQLLCLARSLIQRNKVIFLDEATASVDNETDAKIQGTIRKEFADSTIICIAHRLRTVIDYDKILVLDKGQVLEFGSPLDLIEKSNVGAFRSMCEETGEFEELVEIARIASANGKFKANNY</sequence>
<dbReference type="SUPFAM" id="SSF90123">
    <property type="entry name" value="ABC transporter transmembrane region"/>
    <property type="match status" value="1"/>
</dbReference>
<dbReference type="GO" id="GO:0005524">
    <property type="term" value="F:ATP binding"/>
    <property type="evidence" value="ECO:0007669"/>
    <property type="project" value="UniProtKB-KW"/>
</dbReference>
<evidence type="ECO:0000256" key="2">
    <source>
        <dbReference type="ARBA" id="ARBA00022448"/>
    </source>
</evidence>
<dbReference type="PANTHER" id="PTHR24223">
    <property type="entry name" value="ATP-BINDING CASSETTE SUB-FAMILY C"/>
    <property type="match status" value="1"/>
</dbReference>
<dbReference type="SUPFAM" id="SSF52540">
    <property type="entry name" value="P-loop containing nucleoside triphosphate hydrolases"/>
    <property type="match status" value="1"/>
</dbReference>
<dbReference type="Gene3D" id="1.20.1560.10">
    <property type="entry name" value="ABC transporter type 1, transmembrane domain"/>
    <property type="match status" value="1"/>
</dbReference>
<proteinExistence type="predicted"/>
<dbReference type="Pfam" id="PF00664">
    <property type="entry name" value="ABC_membrane"/>
    <property type="match status" value="1"/>
</dbReference>
<evidence type="ECO:0000259" key="10">
    <source>
        <dbReference type="PROSITE" id="PS50893"/>
    </source>
</evidence>
<evidence type="ECO:0000256" key="9">
    <source>
        <dbReference type="SAM" id="Phobius"/>
    </source>
</evidence>
<evidence type="ECO:0000256" key="7">
    <source>
        <dbReference type="ARBA" id="ARBA00022989"/>
    </source>
</evidence>
<evidence type="ECO:0000256" key="3">
    <source>
        <dbReference type="ARBA" id="ARBA00022692"/>
    </source>
</evidence>